<dbReference type="STRING" id="1144750.SAMN05443431_11184"/>
<organism evidence="1 2">
    <name type="scientific">Olleya namhaensis</name>
    <dbReference type="NCBI Taxonomy" id="1144750"/>
    <lineage>
        <taxon>Bacteria</taxon>
        <taxon>Pseudomonadati</taxon>
        <taxon>Bacteroidota</taxon>
        <taxon>Flavobacteriia</taxon>
        <taxon>Flavobacteriales</taxon>
        <taxon>Flavobacteriaceae</taxon>
    </lineage>
</organism>
<reference evidence="2" key="1">
    <citation type="submission" date="2016-10" db="EMBL/GenBank/DDBJ databases">
        <authorList>
            <person name="Varghese N."/>
            <person name="Submissions S."/>
        </authorList>
    </citation>
    <scope>NUCLEOTIDE SEQUENCE [LARGE SCALE GENOMIC DNA]</scope>
    <source>
        <strain evidence="2">DSM 28881</strain>
    </source>
</reference>
<gene>
    <name evidence="1" type="ORF">SAMN05443431_11184</name>
</gene>
<proteinExistence type="predicted"/>
<evidence type="ECO:0000313" key="2">
    <source>
        <dbReference type="Proteomes" id="UP000199559"/>
    </source>
</evidence>
<dbReference type="AlphaFoldDB" id="A0A1I3SS23"/>
<accession>A0A1I3SS23</accession>
<protein>
    <submittedName>
        <fullName evidence="1">Helix-turn-helix domain-containing protein</fullName>
    </submittedName>
</protein>
<dbReference type="Pfam" id="PF13730">
    <property type="entry name" value="HTH_36"/>
    <property type="match status" value="1"/>
</dbReference>
<name>A0A1I3SS23_9FLAO</name>
<keyword evidence="2" id="KW-1185">Reference proteome</keyword>
<sequence length="144" mass="17140">MEKQEPSYYSILPSKVRYDKRLTPNAKILYAEIASLTNKLGFCYANNKYFVKCYKVSIQSINFWLKNLEEYEYICRHTYRDKGTKEILNRYITIYEKPIEVNFNRPIKDFFKDNTKTSSIKSNTKFKDKNKSAKMNGNRGVILK</sequence>
<dbReference type="RefSeq" id="WP_090842134.1">
    <property type="nucleotide sequence ID" value="NZ_FORM01000011.1"/>
</dbReference>
<evidence type="ECO:0000313" key="1">
    <source>
        <dbReference type="EMBL" id="SFJ61595.1"/>
    </source>
</evidence>
<dbReference type="Proteomes" id="UP000199559">
    <property type="component" value="Unassembled WGS sequence"/>
</dbReference>
<dbReference type="EMBL" id="FORM01000011">
    <property type="protein sequence ID" value="SFJ61595.1"/>
    <property type="molecule type" value="Genomic_DNA"/>
</dbReference>